<proteinExistence type="predicted"/>
<protein>
    <submittedName>
        <fullName evidence="2">Ribosomal protein L39E</fullName>
    </submittedName>
</protein>
<keyword evidence="2" id="KW-0689">Ribosomal protein</keyword>
<reference evidence="2 3" key="1">
    <citation type="submission" date="2022-06" db="EMBL/GenBank/DDBJ databases">
        <title>Sequencing the genomes of 1000 actinobacteria strains.</title>
        <authorList>
            <person name="Klenk H.-P."/>
        </authorList>
    </citation>
    <scope>NUCLEOTIDE SEQUENCE [LARGE SCALE GENOMIC DNA]</scope>
    <source>
        <strain evidence="2 3">DSM 44170</strain>
    </source>
</reference>
<dbReference type="Proteomes" id="UP001320766">
    <property type="component" value="Unassembled WGS sequence"/>
</dbReference>
<keyword evidence="3" id="KW-1185">Reference proteome</keyword>
<evidence type="ECO:0000313" key="3">
    <source>
        <dbReference type="Proteomes" id="UP001320766"/>
    </source>
</evidence>
<feature type="region of interest" description="Disordered" evidence="1">
    <location>
        <begin position="33"/>
        <end position="53"/>
    </location>
</feature>
<accession>A0ABT1JSF5</accession>
<dbReference type="GO" id="GO:0005840">
    <property type="term" value="C:ribosome"/>
    <property type="evidence" value="ECO:0007669"/>
    <property type="project" value="UniProtKB-KW"/>
</dbReference>
<feature type="compositionally biased region" description="Basic and acidic residues" evidence="1">
    <location>
        <begin position="34"/>
        <end position="43"/>
    </location>
</feature>
<sequence length="53" mass="6255">MTQCYDSVASRRGLAKAAQSELRVPWWKYTRQPSPDRRHTELRRARRPALSLT</sequence>
<comment type="caution">
    <text evidence="2">The sequence shown here is derived from an EMBL/GenBank/DDBJ whole genome shotgun (WGS) entry which is preliminary data.</text>
</comment>
<gene>
    <name evidence="2" type="ORF">HD595_000809</name>
</gene>
<name>A0ABT1JSF5_9ACTN</name>
<evidence type="ECO:0000313" key="2">
    <source>
        <dbReference type="EMBL" id="MCP2344687.1"/>
    </source>
</evidence>
<dbReference type="EMBL" id="JAMZEC010000001">
    <property type="protein sequence ID" value="MCP2344687.1"/>
    <property type="molecule type" value="Genomic_DNA"/>
</dbReference>
<keyword evidence="2" id="KW-0687">Ribonucleoprotein</keyword>
<organism evidence="2 3">
    <name type="scientific">Nonomuraea roseoviolacea subsp. carminata</name>
    <dbReference type="NCBI Taxonomy" id="160689"/>
    <lineage>
        <taxon>Bacteria</taxon>
        <taxon>Bacillati</taxon>
        <taxon>Actinomycetota</taxon>
        <taxon>Actinomycetes</taxon>
        <taxon>Streptosporangiales</taxon>
        <taxon>Streptosporangiaceae</taxon>
        <taxon>Nonomuraea</taxon>
    </lineage>
</organism>
<evidence type="ECO:0000256" key="1">
    <source>
        <dbReference type="SAM" id="MobiDB-lite"/>
    </source>
</evidence>